<dbReference type="AlphaFoldDB" id="A0A346XV01"/>
<proteinExistence type="predicted"/>
<evidence type="ECO:0000313" key="3">
    <source>
        <dbReference type="Proteomes" id="UP000264006"/>
    </source>
</evidence>
<protein>
    <submittedName>
        <fullName evidence="2">Uncharacterized protein</fullName>
    </submittedName>
</protein>
<keyword evidence="3" id="KW-1185">Reference proteome</keyword>
<reference evidence="2 3" key="1">
    <citation type="submission" date="2018-09" db="EMBL/GenBank/DDBJ databases">
        <title>Complete genome sequence of Euzebya sp. DY32-46 isolated from seawater of Pacific Ocean.</title>
        <authorList>
            <person name="Xu L."/>
            <person name="Wu Y.-H."/>
            <person name="Xu X.-W."/>
        </authorList>
    </citation>
    <scope>NUCLEOTIDE SEQUENCE [LARGE SCALE GENOMIC DNA]</scope>
    <source>
        <strain evidence="2 3">DY32-46</strain>
    </source>
</reference>
<gene>
    <name evidence="2" type="ORF">DVS28_a1349</name>
</gene>
<organism evidence="2 3">
    <name type="scientific">Euzebya pacifica</name>
    <dbReference type="NCBI Taxonomy" id="1608957"/>
    <lineage>
        <taxon>Bacteria</taxon>
        <taxon>Bacillati</taxon>
        <taxon>Actinomycetota</taxon>
        <taxon>Nitriliruptoria</taxon>
        <taxon>Euzebyales</taxon>
    </lineage>
</organism>
<dbReference type="Proteomes" id="UP000264006">
    <property type="component" value="Chromosome"/>
</dbReference>
<keyword evidence="1" id="KW-0732">Signal</keyword>
<name>A0A346XV01_9ACTN</name>
<sequence>MGSARRLHALVALLLVTVMALPAGATPSSSATIEDDCSGDPTQEGTSEIVLAPVDICAVGMTLLNVDGQVVATVVIDVAGGLDDGVPTSHRVGWTGEDGCDRYVEARDEAPTASSSAAIVKVDCARDLQVVSDSTLSPDACVGVVDRRRDCLGDAGRVVAIPDEQVERTDDRIVITWDVTATLPSDVDDATVASLQAGAVLVDLEAWASARLGHVHQLGPQRSGSSCVMGYCHRPQGTTDELRSTAELVVPHPEQD</sequence>
<dbReference type="RefSeq" id="WP_114590760.1">
    <property type="nucleotide sequence ID" value="NZ_CP031165.1"/>
</dbReference>
<evidence type="ECO:0000313" key="2">
    <source>
        <dbReference type="EMBL" id="AXV06048.1"/>
    </source>
</evidence>
<dbReference type="KEGG" id="euz:DVS28_a1349"/>
<dbReference type="EMBL" id="CP031165">
    <property type="protein sequence ID" value="AXV06048.1"/>
    <property type="molecule type" value="Genomic_DNA"/>
</dbReference>
<feature type="chain" id="PRO_5038588578" evidence="1">
    <location>
        <begin position="26"/>
        <end position="256"/>
    </location>
</feature>
<dbReference type="OrthoDB" id="9824300at2"/>
<feature type="signal peptide" evidence="1">
    <location>
        <begin position="1"/>
        <end position="25"/>
    </location>
</feature>
<accession>A0A346XV01</accession>
<evidence type="ECO:0000256" key="1">
    <source>
        <dbReference type="SAM" id="SignalP"/>
    </source>
</evidence>